<evidence type="ECO:0000256" key="2">
    <source>
        <dbReference type="ARBA" id="ARBA00022980"/>
    </source>
</evidence>
<proteinExistence type="inferred from homology"/>
<dbReference type="InterPro" id="IPR022669">
    <property type="entry name" value="Ribosomal_uL2_C"/>
</dbReference>
<protein>
    <submittedName>
        <fullName evidence="5">Ribosomal protein L2</fullName>
    </submittedName>
</protein>
<dbReference type="PANTHER" id="PTHR13691">
    <property type="entry name" value="RIBOSOMAL PROTEIN L2"/>
    <property type="match status" value="1"/>
</dbReference>
<dbReference type="InterPro" id="IPR002171">
    <property type="entry name" value="Ribosomal_uL2"/>
</dbReference>
<keyword evidence="3" id="KW-0687">Ribonucleoprotein</keyword>
<sequence>MPLGTTIHCIEIILGKGGQLAKAMGAVAKLIAKEGKSATLKLPSGKALWVVEHLLHPRPSFCRAERFVDDVSKEESFKAMGKGFDLLLVVSIGSFPSISTSFFIFARAAGPGSRFLTSKRSLCASVSSFAIFLTLSRYCLCATSAQVPPKDSHLKHSNSSPVRLHKLKYPATTNEKIVRIGHKSKRESYFEEN</sequence>
<dbReference type="InterPro" id="IPR008991">
    <property type="entry name" value="Translation_prot_SH3-like_sf"/>
</dbReference>
<keyword evidence="6" id="KW-1185">Reference proteome</keyword>
<reference evidence="5 6" key="1">
    <citation type="journal article" date="2016" name="Sci. Rep.">
        <title>The genome sequence of the outbreeding globe artichoke constructed de novo incorporating a phase-aware low-pass sequencing strategy of F1 progeny.</title>
        <authorList>
            <person name="Scaglione D."/>
            <person name="Reyes-Chin-Wo S."/>
            <person name="Acquadro A."/>
            <person name="Froenicke L."/>
            <person name="Portis E."/>
            <person name="Beitel C."/>
            <person name="Tirone M."/>
            <person name="Mauro R."/>
            <person name="Lo Monaco A."/>
            <person name="Mauromicale G."/>
            <person name="Faccioli P."/>
            <person name="Cattivelli L."/>
            <person name="Rieseberg L."/>
            <person name="Michelmore R."/>
            <person name="Lanteri S."/>
        </authorList>
    </citation>
    <scope>NUCLEOTIDE SEQUENCE [LARGE SCALE GENOMIC DNA]</scope>
    <source>
        <strain evidence="5">2C</strain>
    </source>
</reference>
<dbReference type="SUPFAM" id="SSF50104">
    <property type="entry name" value="Translation proteins SH3-like domain"/>
    <property type="match status" value="1"/>
</dbReference>
<dbReference type="EMBL" id="LEKV01004815">
    <property type="protein sequence ID" value="KVH92513.1"/>
    <property type="molecule type" value="Genomic_DNA"/>
</dbReference>
<comment type="similarity">
    <text evidence="1">Belongs to the universal ribosomal protein uL2 family.</text>
</comment>
<dbReference type="Pfam" id="PF03947">
    <property type="entry name" value="Ribosomal_L2_C"/>
    <property type="match status" value="1"/>
</dbReference>
<organism evidence="5 6">
    <name type="scientific">Cynara cardunculus var. scolymus</name>
    <name type="common">Globe artichoke</name>
    <name type="synonym">Cynara scolymus</name>
    <dbReference type="NCBI Taxonomy" id="59895"/>
    <lineage>
        <taxon>Eukaryota</taxon>
        <taxon>Viridiplantae</taxon>
        <taxon>Streptophyta</taxon>
        <taxon>Embryophyta</taxon>
        <taxon>Tracheophyta</taxon>
        <taxon>Spermatophyta</taxon>
        <taxon>Magnoliopsida</taxon>
        <taxon>eudicotyledons</taxon>
        <taxon>Gunneridae</taxon>
        <taxon>Pentapetalae</taxon>
        <taxon>asterids</taxon>
        <taxon>campanulids</taxon>
        <taxon>Asterales</taxon>
        <taxon>Asteraceae</taxon>
        <taxon>Carduoideae</taxon>
        <taxon>Cardueae</taxon>
        <taxon>Carduinae</taxon>
        <taxon>Cynara</taxon>
    </lineage>
</organism>
<keyword evidence="2 5" id="KW-0689">Ribosomal protein</keyword>
<dbReference type="STRING" id="59895.A0A103XKV7"/>
<name>A0A103XKV7_CYNCS</name>
<evidence type="ECO:0000256" key="1">
    <source>
        <dbReference type="ARBA" id="ARBA00005636"/>
    </source>
</evidence>
<dbReference type="Gramene" id="KVH92513">
    <property type="protein sequence ID" value="KVH92513"/>
    <property type="gene ID" value="Ccrd_005453"/>
</dbReference>
<comment type="caution">
    <text evidence="5">The sequence shown here is derived from an EMBL/GenBank/DDBJ whole genome shotgun (WGS) entry which is preliminary data.</text>
</comment>
<dbReference type="GO" id="GO:0032543">
    <property type="term" value="P:mitochondrial translation"/>
    <property type="evidence" value="ECO:0007669"/>
    <property type="project" value="TreeGrafter"/>
</dbReference>
<dbReference type="AlphaFoldDB" id="A0A103XKV7"/>
<dbReference type="SMART" id="SM01382">
    <property type="entry name" value="Ribosomal_L2_C"/>
    <property type="match status" value="1"/>
</dbReference>
<evidence type="ECO:0000313" key="6">
    <source>
        <dbReference type="Proteomes" id="UP000243975"/>
    </source>
</evidence>
<feature type="domain" description="Large ribosomal subunit protein uL2 C-terminal" evidence="4">
    <location>
        <begin position="1"/>
        <end position="77"/>
    </location>
</feature>
<gene>
    <name evidence="5" type="ORF">Ccrd_005453</name>
</gene>
<dbReference type="GO" id="GO:0003735">
    <property type="term" value="F:structural constituent of ribosome"/>
    <property type="evidence" value="ECO:0007669"/>
    <property type="project" value="InterPro"/>
</dbReference>
<dbReference type="Proteomes" id="UP000243975">
    <property type="component" value="Unassembled WGS sequence"/>
</dbReference>
<evidence type="ECO:0000256" key="3">
    <source>
        <dbReference type="ARBA" id="ARBA00023274"/>
    </source>
</evidence>
<accession>A0A103XKV7</accession>
<dbReference type="PANTHER" id="PTHR13691:SF5">
    <property type="entry name" value="LARGE RIBOSOMAL SUBUNIT PROTEIN UL2M"/>
    <property type="match status" value="1"/>
</dbReference>
<dbReference type="GO" id="GO:0005762">
    <property type="term" value="C:mitochondrial large ribosomal subunit"/>
    <property type="evidence" value="ECO:0007669"/>
    <property type="project" value="TreeGrafter"/>
</dbReference>
<dbReference type="InterPro" id="IPR014722">
    <property type="entry name" value="Rib_uL2_dom2"/>
</dbReference>
<dbReference type="Gene3D" id="2.30.30.30">
    <property type="match status" value="1"/>
</dbReference>
<evidence type="ECO:0000313" key="5">
    <source>
        <dbReference type="EMBL" id="KVH92513.1"/>
    </source>
</evidence>
<dbReference type="GO" id="GO:0003723">
    <property type="term" value="F:RNA binding"/>
    <property type="evidence" value="ECO:0007669"/>
    <property type="project" value="TreeGrafter"/>
</dbReference>
<evidence type="ECO:0000259" key="4">
    <source>
        <dbReference type="SMART" id="SM01382"/>
    </source>
</evidence>